<dbReference type="Pfam" id="PF13098">
    <property type="entry name" value="Thioredoxin_2"/>
    <property type="match status" value="1"/>
</dbReference>
<dbReference type="Proteomes" id="UP000009102">
    <property type="component" value="Chromosome"/>
</dbReference>
<dbReference type="EMBL" id="CP001801">
    <property type="protein sequence ID" value="ACX95588.1"/>
    <property type="molecule type" value="Genomic_DNA"/>
</dbReference>
<dbReference type="eggNOG" id="COG2143">
    <property type="taxonomic scope" value="Bacteria"/>
</dbReference>
<dbReference type="AlphaFoldDB" id="D0KYR5"/>
<dbReference type="InterPro" id="IPR012336">
    <property type="entry name" value="Thioredoxin-like_fold"/>
</dbReference>
<dbReference type="CDD" id="cd02951">
    <property type="entry name" value="SoxW"/>
    <property type="match status" value="1"/>
</dbReference>
<dbReference type="KEGG" id="hna:Hneap_0739"/>
<feature type="domain" description="Thioredoxin" evidence="1">
    <location>
        <begin position="32"/>
        <end position="178"/>
    </location>
</feature>
<evidence type="ECO:0000313" key="3">
    <source>
        <dbReference type="Proteomes" id="UP000009102"/>
    </source>
</evidence>
<dbReference type="HOGENOM" id="CLU_120998_1_0_6"/>
<reference evidence="2 3" key="1">
    <citation type="submission" date="2009-10" db="EMBL/GenBank/DDBJ databases">
        <title>Complete sequence of Halothiobacillus neapolitanus c2.</title>
        <authorList>
            <consortium name="US DOE Joint Genome Institute"/>
            <person name="Lucas S."/>
            <person name="Copeland A."/>
            <person name="Lapidus A."/>
            <person name="Glavina del Rio T."/>
            <person name="Tice H."/>
            <person name="Bruce D."/>
            <person name="Goodwin L."/>
            <person name="Pitluck S."/>
            <person name="Davenport K."/>
            <person name="Brettin T."/>
            <person name="Detter J.C."/>
            <person name="Han C."/>
            <person name="Tapia R."/>
            <person name="Larimer F."/>
            <person name="Land M."/>
            <person name="Hauser L."/>
            <person name="Kyrpides N."/>
            <person name="Mikhailova N."/>
            <person name="Kerfeld C."/>
            <person name="Cannon G."/>
            <person name="Heinhort S."/>
        </authorList>
    </citation>
    <scope>NUCLEOTIDE SEQUENCE [LARGE SCALE GENOMIC DNA]</scope>
    <source>
        <strain evidence="3">ATCC 23641 / c2</strain>
    </source>
</reference>
<name>D0KYR5_HALNC</name>
<protein>
    <recommendedName>
        <fullName evidence="1">Thioredoxin domain-containing protein</fullName>
    </recommendedName>
</protein>
<gene>
    <name evidence="2" type="ordered locus">Hneap_0739</name>
</gene>
<dbReference type="InterPro" id="IPR041737">
    <property type="entry name" value="SoxW"/>
</dbReference>
<dbReference type="RefSeq" id="WP_012823624.1">
    <property type="nucleotide sequence ID" value="NC_013422.1"/>
</dbReference>
<proteinExistence type="predicted"/>
<sequence length="197" mass="22017">MNSTFEGTGQPAINVSNGFANIGRRLMAALVLSLSFLGSAFWLPVAHADGFWDDSFYDMPADLKQAKADGKTGVFLFFQMADCPFCHRMETTVFTDPDVKAFMKKHFITASIDIEGDVMMTDFQGKSISQKEFAFKQFRVRATPVMAFIDTDGKVATLFTGPTRSAEEFLTLAKFVTSGAYKQPGMNFFKYRKEHSE</sequence>
<evidence type="ECO:0000313" key="2">
    <source>
        <dbReference type="EMBL" id="ACX95588.1"/>
    </source>
</evidence>
<dbReference type="PROSITE" id="PS51352">
    <property type="entry name" value="THIOREDOXIN_2"/>
    <property type="match status" value="1"/>
</dbReference>
<accession>D0KYR5</accession>
<keyword evidence="3" id="KW-1185">Reference proteome</keyword>
<dbReference type="InterPro" id="IPR013766">
    <property type="entry name" value="Thioredoxin_domain"/>
</dbReference>
<dbReference type="SUPFAM" id="SSF52833">
    <property type="entry name" value="Thioredoxin-like"/>
    <property type="match status" value="1"/>
</dbReference>
<dbReference type="Gene3D" id="3.40.30.10">
    <property type="entry name" value="Glutaredoxin"/>
    <property type="match status" value="1"/>
</dbReference>
<evidence type="ECO:0000259" key="1">
    <source>
        <dbReference type="PROSITE" id="PS51352"/>
    </source>
</evidence>
<organism evidence="2 3">
    <name type="scientific">Halothiobacillus neapolitanus (strain ATCC 23641 / DSM 15147 / CIP 104769 / NCIMB 8539 / c2)</name>
    <name type="common">Thiobacillus neapolitanus</name>
    <dbReference type="NCBI Taxonomy" id="555778"/>
    <lineage>
        <taxon>Bacteria</taxon>
        <taxon>Pseudomonadati</taxon>
        <taxon>Pseudomonadota</taxon>
        <taxon>Gammaproteobacteria</taxon>
        <taxon>Chromatiales</taxon>
        <taxon>Halothiobacillaceae</taxon>
        <taxon>Halothiobacillus</taxon>
    </lineage>
</organism>
<dbReference type="InterPro" id="IPR036249">
    <property type="entry name" value="Thioredoxin-like_sf"/>
</dbReference>
<dbReference type="STRING" id="555778.Hneap_0739"/>